<name>A0A4T0X308_9ASCO</name>
<dbReference type="OrthoDB" id="2563506at2759"/>
<gene>
    <name evidence="2" type="ORF">CANINC_001724</name>
</gene>
<evidence type="ECO:0000313" key="2">
    <source>
        <dbReference type="EMBL" id="TID29711.1"/>
    </source>
</evidence>
<feature type="compositionally biased region" description="Low complexity" evidence="1">
    <location>
        <begin position="56"/>
        <end position="85"/>
    </location>
</feature>
<dbReference type="Proteomes" id="UP000307173">
    <property type="component" value="Unassembled WGS sequence"/>
</dbReference>
<dbReference type="AlphaFoldDB" id="A0A4T0X308"/>
<organism evidence="2 3">
    <name type="scientific">Pichia inconspicua</name>
    <dbReference type="NCBI Taxonomy" id="52247"/>
    <lineage>
        <taxon>Eukaryota</taxon>
        <taxon>Fungi</taxon>
        <taxon>Dikarya</taxon>
        <taxon>Ascomycota</taxon>
        <taxon>Saccharomycotina</taxon>
        <taxon>Pichiomycetes</taxon>
        <taxon>Pichiales</taxon>
        <taxon>Pichiaceae</taxon>
        <taxon>Pichia</taxon>
    </lineage>
</organism>
<protein>
    <submittedName>
        <fullName evidence="2">Uncharacterized protein</fullName>
    </submittedName>
</protein>
<accession>A0A4T0X308</accession>
<dbReference type="InterPro" id="IPR024368">
    <property type="entry name" value="Ecl1/2/3"/>
</dbReference>
<keyword evidence="3" id="KW-1185">Reference proteome</keyword>
<proteinExistence type="predicted"/>
<evidence type="ECO:0000256" key="1">
    <source>
        <dbReference type="SAM" id="MobiDB-lite"/>
    </source>
</evidence>
<dbReference type="Pfam" id="PF12855">
    <property type="entry name" value="Ecl1"/>
    <property type="match status" value="1"/>
</dbReference>
<reference evidence="2 3" key="1">
    <citation type="journal article" date="2019" name="Front. Genet.">
        <title>Whole-Genome Sequencing of the Opportunistic Yeast Pathogen Candida inconspicua Uncovers Its Hybrid Origin.</title>
        <authorList>
            <person name="Mixao V."/>
            <person name="Hansen A.P."/>
            <person name="Saus E."/>
            <person name="Boekhout T."/>
            <person name="Lass-Florl C."/>
            <person name="Gabaldon T."/>
        </authorList>
    </citation>
    <scope>NUCLEOTIDE SEQUENCE [LARGE SCALE GENOMIC DNA]</scope>
    <source>
        <strain evidence="2 3">CBS 180</strain>
    </source>
</reference>
<evidence type="ECO:0000313" key="3">
    <source>
        <dbReference type="Proteomes" id="UP000307173"/>
    </source>
</evidence>
<sequence length="233" mass="25541">MSAFEDYCIVCEKLCVDGSAYCSDTCKHLDQENDIQELELTNSPALSASSFELNQSDSNSANLNSNSYIPNNNNNNNHNNISSRNSRLHSKSITLTHIPKSMVSPLLTPQIVPVSRNSRNSIVGSIKSPNFKDLTYESPLLATSNSTCSNLVLNDLDSNRLDLNIASASITTISERLSQSIAPPAQPDSRKVMTVNNIISANHPITNTSKKITNVSNLLQSSSENYKKWLSIH</sequence>
<feature type="region of interest" description="Disordered" evidence="1">
    <location>
        <begin position="56"/>
        <end position="86"/>
    </location>
</feature>
<comment type="caution">
    <text evidence="2">The sequence shown here is derived from an EMBL/GenBank/DDBJ whole genome shotgun (WGS) entry which is preliminary data.</text>
</comment>
<dbReference type="EMBL" id="SELW01000275">
    <property type="protein sequence ID" value="TID29711.1"/>
    <property type="molecule type" value="Genomic_DNA"/>
</dbReference>